<dbReference type="Gene3D" id="2.30.30.110">
    <property type="match status" value="1"/>
</dbReference>
<sequence>MERGELWWAQIDGKRPVVLLSGGAGPEFRAVQIVAPATPAEKQGFVLMSGEQAVDADERCRIVESAGPDARAIGIEVFFGAQEGLAEDGVVRAALPIDGKIFCTWMLSLGGEYLIERIGVLSPTKQRELDVAMELSGAESVEVTSVRESWVHVGRLWTNGEPFLAIDATRRSEWRGYSNDDFERVIGMAQQDTTISVGTGSAALVGGDGVVVHRVGGRWLFRALAPDPC</sequence>
<keyword evidence="2" id="KW-1185">Reference proteome</keyword>
<organism evidence="1 2">
    <name type="scientific">Micromonospora rubida</name>
    <dbReference type="NCBI Taxonomy" id="2697657"/>
    <lineage>
        <taxon>Bacteria</taxon>
        <taxon>Bacillati</taxon>
        <taxon>Actinomycetota</taxon>
        <taxon>Actinomycetes</taxon>
        <taxon>Micromonosporales</taxon>
        <taxon>Micromonosporaceae</taxon>
        <taxon>Micromonospora</taxon>
    </lineage>
</organism>
<name>A0ABW7SNB7_9ACTN</name>
<dbReference type="EMBL" id="JBIRPU010000016">
    <property type="protein sequence ID" value="MFI0795184.1"/>
    <property type="molecule type" value="Genomic_DNA"/>
</dbReference>
<proteinExistence type="predicted"/>
<comment type="caution">
    <text evidence="1">The sequence shown here is derived from an EMBL/GenBank/DDBJ whole genome shotgun (WGS) entry which is preliminary data.</text>
</comment>
<dbReference type="RefSeq" id="WP_396682164.1">
    <property type="nucleotide sequence ID" value="NZ_JBIRPU010000016.1"/>
</dbReference>
<reference evidence="1 2" key="1">
    <citation type="submission" date="2024-10" db="EMBL/GenBank/DDBJ databases">
        <title>The Natural Products Discovery Center: Release of the First 8490 Sequenced Strains for Exploring Actinobacteria Biosynthetic Diversity.</title>
        <authorList>
            <person name="Kalkreuter E."/>
            <person name="Kautsar S.A."/>
            <person name="Yang D."/>
            <person name="Bader C.D."/>
            <person name="Teijaro C.N."/>
            <person name="Fluegel L."/>
            <person name="Davis C.M."/>
            <person name="Simpson J.R."/>
            <person name="Lauterbach L."/>
            <person name="Steele A.D."/>
            <person name="Gui C."/>
            <person name="Meng S."/>
            <person name="Li G."/>
            <person name="Viehrig K."/>
            <person name="Ye F."/>
            <person name="Su P."/>
            <person name="Kiefer A.F."/>
            <person name="Nichols A."/>
            <person name="Cepeda A.J."/>
            <person name="Yan W."/>
            <person name="Fan B."/>
            <person name="Jiang Y."/>
            <person name="Adhikari A."/>
            <person name="Zheng C.-J."/>
            <person name="Schuster L."/>
            <person name="Cowan T.M."/>
            <person name="Smanski M.J."/>
            <person name="Chevrette M.G."/>
            <person name="De Carvalho L.P.S."/>
            <person name="Shen B."/>
        </authorList>
    </citation>
    <scope>NUCLEOTIDE SEQUENCE [LARGE SCALE GENOMIC DNA]</scope>
    <source>
        <strain evidence="1 2">NPDC021253</strain>
    </source>
</reference>
<dbReference type="Proteomes" id="UP001611075">
    <property type="component" value="Unassembled WGS sequence"/>
</dbReference>
<dbReference type="SUPFAM" id="SSF50118">
    <property type="entry name" value="Cell growth inhibitor/plasmid maintenance toxic component"/>
    <property type="match status" value="1"/>
</dbReference>
<evidence type="ECO:0000313" key="1">
    <source>
        <dbReference type="EMBL" id="MFI0795184.1"/>
    </source>
</evidence>
<accession>A0ABW7SNB7</accession>
<dbReference type="InterPro" id="IPR011067">
    <property type="entry name" value="Plasmid_toxin/cell-grow_inhib"/>
</dbReference>
<gene>
    <name evidence="1" type="ORF">ACH4OY_21265</name>
</gene>
<evidence type="ECO:0000313" key="2">
    <source>
        <dbReference type="Proteomes" id="UP001611075"/>
    </source>
</evidence>
<protein>
    <submittedName>
        <fullName evidence="1">Uncharacterized protein</fullName>
    </submittedName>
</protein>